<gene>
    <name evidence="10" type="ORF">T440DRAFT_509911</name>
</gene>
<evidence type="ECO:0000313" key="10">
    <source>
        <dbReference type="EMBL" id="KAF2847896.1"/>
    </source>
</evidence>
<keyword evidence="6" id="KW-0175">Coiled coil</keyword>
<keyword evidence="11" id="KW-1185">Reference proteome</keyword>
<evidence type="ECO:0000256" key="9">
    <source>
        <dbReference type="SAM" id="MobiDB-lite"/>
    </source>
</evidence>
<accession>A0A6A7AX82</accession>
<evidence type="ECO:0000256" key="6">
    <source>
        <dbReference type="ARBA" id="ARBA00023054"/>
    </source>
</evidence>
<comment type="subcellular location">
    <subcellularLocation>
        <location evidence="2 8">Nucleus</location>
        <location evidence="2 8">Nucleolus</location>
    </subcellularLocation>
</comment>
<comment type="similarity">
    <text evidence="3 8">Belongs to the CGR1 family.</text>
</comment>
<evidence type="ECO:0000256" key="7">
    <source>
        <dbReference type="ARBA" id="ARBA00023242"/>
    </source>
</evidence>
<name>A0A6A7AX82_9PLEO</name>
<protein>
    <recommendedName>
        <fullName evidence="8">rRNA-processing protein</fullName>
    </recommendedName>
</protein>
<dbReference type="GO" id="GO:0006364">
    <property type="term" value="P:rRNA processing"/>
    <property type="evidence" value="ECO:0007669"/>
    <property type="project" value="UniProtKB-UniRule"/>
</dbReference>
<feature type="region of interest" description="Disordered" evidence="9">
    <location>
        <begin position="1"/>
        <end position="47"/>
    </location>
</feature>
<reference evidence="10" key="1">
    <citation type="submission" date="2020-01" db="EMBL/GenBank/DDBJ databases">
        <authorList>
            <consortium name="DOE Joint Genome Institute"/>
            <person name="Haridas S."/>
            <person name="Albert R."/>
            <person name="Binder M."/>
            <person name="Bloem J."/>
            <person name="Labutti K."/>
            <person name="Salamov A."/>
            <person name="Andreopoulos B."/>
            <person name="Baker S.E."/>
            <person name="Barry K."/>
            <person name="Bills G."/>
            <person name="Bluhm B.H."/>
            <person name="Cannon C."/>
            <person name="Castanera R."/>
            <person name="Culley D.E."/>
            <person name="Daum C."/>
            <person name="Ezra D."/>
            <person name="Gonzalez J.B."/>
            <person name="Henrissat B."/>
            <person name="Kuo A."/>
            <person name="Liang C."/>
            <person name="Lipzen A."/>
            <person name="Lutzoni F."/>
            <person name="Magnuson J."/>
            <person name="Mondo S."/>
            <person name="Nolan M."/>
            <person name="Ohm R."/>
            <person name="Pangilinan J."/>
            <person name="Park H.-J."/>
            <person name="Ramirez L."/>
            <person name="Alfaro M."/>
            <person name="Sun H."/>
            <person name="Tritt A."/>
            <person name="Yoshinaga Y."/>
            <person name="Zwiers L.-H."/>
            <person name="Turgeon B.G."/>
            <person name="Goodwin S.B."/>
            <person name="Spatafora J.W."/>
            <person name="Crous P.W."/>
            <person name="Grigoriev I.V."/>
        </authorList>
    </citation>
    <scope>NUCLEOTIDE SEQUENCE</scope>
    <source>
        <strain evidence="10">IPT5</strain>
    </source>
</reference>
<evidence type="ECO:0000313" key="11">
    <source>
        <dbReference type="Proteomes" id="UP000799423"/>
    </source>
</evidence>
<keyword evidence="7 8" id="KW-0539">Nucleus</keyword>
<keyword evidence="4 8" id="KW-0690">Ribosome biogenesis</keyword>
<evidence type="ECO:0000256" key="8">
    <source>
        <dbReference type="RuleBase" id="RU363084"/>
    </source>
</evidence>
<evidence type="ECO:0000256" key="3">
    <source>
        <dbReference type="ARBA" id="ARBA00007869"/>
    </source>
</evidence>
<keyword evidence="5 8" id="KW-0698">rRNA processing</keyword>
<evidence type="ECO:0000256" key="5">
    <source>
        <dbReference type="ARBA" id="ARBA00022552"/>
    </source>
</evidence>
<evidence type="ECO:0000256" key="4">
    <source>
        <dbReference type="ARBA" id="ARBA00022517"/>
    </source>
</evidence>
<feature type="region of interest" description="Disordered" evidence="9">
    <location>
        <begin position="61"/>
        <end position="82"/>
    </location>
</feature>
<evidence type="ECO:0000256" key="1">
    <source>
        <dbReference type="ARBA" id="ARBA00004090"/>
    </source>
</evidence>
<proteinExistence type="inferred from homology"/>
<dbReference type="EMBL" id="MU006322">
    <property type="protein sequence ID" value="KAF2847896.1"/>
    <property type="molecule type" value="Genomic_DNA"/>
</dbReference>
<dbReference type="AlphaFoldDB" id="A0A6A7AX82"/>
<sequence>MSESIVTEAPPAQETAPVKGMKKNGKQWHDNKSAFRPRTNQTSWDKRTAERKALAAVKAKEKELKEEKESERQRRVDAIKTKRAAKAERERFALMEEKMHKKRVDRLKRREKRNKMLKS</sequence>
<dbReference type="Proteomes" id="UP000799423">
    <property type="component" value="Unassembled WGS sequence"/>
</dbReference>
<dbReference type="GO" id="GO:0005730">
    <property type="term" value="C:nucleolus"/>
    <property type="evidence" value="ECO:0007669"/>
    <property type="project" value="UniProtKB-SubCell"/>
</dbReference>
<dbReference type="OrthoDB" id="3942380at2759"/>
<comment type="function">
    <text evidence="1 8">Involved in nucleolar integrity and required for processing of the pre-rRNA for the 60S ribosome subunit.</text>
</comment>
<dbReference type="InterPro" id="IPR005579">
    <property type="entry name" value="Cgr1-like"/>
</dbReference>
<dbReference type="Pfam" id="PF03879">
    <property type="entry name" value="Cgr1"/>
    <property type="match status" value="1"/>
</dbReference>
<organism evidence="10 11">
    <name type="scientific">Plenodomus tracheiphilus IPT5</name>
    <dbReference type="NCBI Taxonomy" id="1408161"/>
    <lineage>
        <taxon>Eukaryota</taxon>
        <taxon>Fungi</taxon>
        <taxon>Dikarya</taxon>
        <taxon>Ascomycota</taxon>
        <taxon>Pezizomycotina</taxon>
        <taxon>Dothideomycetes</taxon>
        <taxon>Pleosporomycetidae</taxon>
        <taxon>Pleosporales</taxon>
        <taxon>Pleosporineae</taxon>
        <taxon>Leptosphaeriaceae</taxon>
        <taxon>Plenodomus</taxon>
    </lineage>
</organism>
<evidence type="ECO:0000256" key="2">
    <source>
        <dbReference type="ARBA" id="ARBA00004604"/>
    </source>
</evidence>